<evidence type="ECO:0000313" key="5">
    <source>
        <dbReference type="EMBL" id="CEM38335.1"/>
    </source>
</evidence>
<dbReference type="VEuPathDB" id="CryptoDB:Cvel_24578"/>
<feature type="repeat" description="ANK" evidence="3">
    <location>
        <begin position="283"/>
        <end position="315"/>
    </location>
</feature>
<evidence type="ECO:0000256" key="4">
    <source>
        <dbReference type="SAM" id="MobiDB-lite"/>
    </source>
</evidence>
<sequence>MQRTAATLVPVREGLRGIADGLLEVVGMVQSMDALLGSVKFPDHPTGEPPSSEPVPDISSSALLPAEAASLGRLTRMVENVRKGVRVELNRLMSLYYRIDLGPLFTRDIGEEIRSFQVVTAEVLREALNAFMETGKKEKRDDLELLLTVGAEVDSVVEVPQAGAVGGAGGGGQQTLQETALMRAVDFGSLEAVKMLVGAGAGLEVRREDGGREGGKRALHIACREGKPEIAQFLVESGAELEAATDIGGTPLHYAAQAGLTDLVRFLLRRGVNVHAKSDDSFGKRTPIFNAVGNGHKEVVQLLLHHGAKVNGKDEKQRSPLFFTATLFDHVPRDHADIAKLLISRGTDVDARDKRGATTLHVASLHGSLSVMKVWLNNGADVHATTNGGNTALHCVAERKGQESEERERSLYKKKLRVAKLLVSKGIDVNAVNQQGRTALQIAEARQPADSPLLAYLRGLNLAPSQ</sequence>
<evidence type="ECO:0000256" key="3">
    <source>
        <dbReference type="PROSITE-ProRule" id="PRU00023"/>
    </source>
</evidence>
<keyword evidence="2 3" id="KW-0040">ANK repeat</keyword>
<dbReference type="Gene3D" id="1.25.40.20">
    <property type="entry name" value="Ankyrin repeat-containing domain"/>
    <property type="match status" value="3"/>
</dbReference>
<reference evidence="5" key="1">
    <citation type="submission" date="2014-11" db="EMBL/GenBank/DDBJ databases">
        <authorList>
            <person name="Otto D Thomas"/>
            <person name="Naeem Raeece"/>
        </authorList>
    </citation>
    <scope>NUCLEOTIDE SEQUENCE</scope>
</reference>
<feature type="region of interest" description="Disordered" evidence="4">
    <location>
        <begin position="40"/>
        <end position="59"/>
    </location>
</feature>
<feature type="repeat" description="ANK" evidence="3">
    <location>
        <begin position="214"/>
        <end position="246"/>
    </location>
</feature>
<evidence type="ECO:0000256" key="2">
    <source>
        <dbReference type="ARBA" id="ARBA00023043"/>
    </source>
</evidence>
<dbReference type="InterPro" id="IPR036770">
    <property type="entry name" value="Ankyrin_rpt-contain_sf"/>
</dbReference>
<feature type="repeat" description="ANK" evidence="3">
    <location>
        <begin position="247"/>
        <end position="279"/>
    </location>
</feature>
<name>A0A0G4H436_9ALVE</name>
<gene>
    <name evidence="5" type="ORF">Cvel_24578</name>
</gene>
<dbReference type="PROSITE" id="PS50088">
    <property type="entry name" value="ANK_REPEAT"/>
    <property type="match status" value="5"/>
</dbReference>
<accession>A0A0G4H436</accession>
<protein>
    <submittedName>
        <fullName evidence="5">Uncharacterized protein</fullName>
    </submittedName>
</protein>
<feature type="repeat" description="ANK" evidence="3">
    <location>
        <begin position="355"/>
        <end position="387"/>
    </location>
</feature>
<dbReference type="PROSITE" id="PS50297">
    <property type="entry name" value="ANK_REP_REGION"/>
    <property type="match status" value="4"/>
</dbReference>
<evidence type="ECO:0000256" key="1">
    <source>
        <dbReference type="ARBA" id="ARBA00022737"/>
    </source>
</evidence>
<dbReference type="AlphaFoldDB" id="A0A0G4H436"/>
<dbReference type="SMART" id="SM00248">
    <property type="entry name" value="ANK"/>
    <property type="match status" value="7"/>
</dbReference>
<dbReference type="PhylomeDB" id="A0A0G4H436"/>
<proteinExistence type="predicted"/>
<keyword evidence="1" id="KW-0677">Repeat</keyword>
<dbReference type="Pfam" id="PF13857">
    <property type="entry name" value="Ank_5"/>
    <property type="match status" value="1"/>
</dbReference>
<dbReference type="PANTHER" id="PTHR24126">
    <property type="entry name" value="ANKYRIN REPEAT, PH AND SEC7 DOMAIN CONTAINING PROTEIN SECG-RELATED"/>
    <property type="match status" value="1"/>
</dbReference>
<dbReference type="InterPro" id="IPR002110">
    <property type="entry name" value="Ankyrin_rpt"/>
</dbReference>
<organism evidence="5">
    <name type="scientific">Chromera velia CCMP2878</name>
    <dbReference type="NCBI Taxonomy" id="1169474"/>
    <lineage>
        <taxon>Eukaryota</taxon>
        <taxon>Sar</taxon>
        <taxon>Alveolata</taxon>
        <taxon>Colpodellida</taxon>
        <taxon>Chromeraceae</taxon>
        <taxon>Chromera</taxon>
    </lineage>
</organism>
<dbReference type="Pfam" id="PF12796">
    <property type="entry name" value="Ank_2"/>
    <property type="match status" value="1"/>
</dbReference>
<feature type="repeat" description="ANK" evidence="3">
    <location>
        <begin position="176"/>
        <end position="208"/>
    </location>
</feature>
<dbReference type="PANTHER" id="PTHR24126:SF14">
    <property type="entry name" value="ANK_REP_REGION DOMAIN-CONTAINING PROTEIN"/>
    <property type="match status" value="1"/>
</dbReference>
<dbReference type="EMBL" id="CDMZ01001848">
    <property type="protein sequence ID" value="CEM38335.1"/>
    <property type="molecule type" value="Genomic_DNA"/>
</dbReference>
<dbReference type="PRINTS" id="PR01415">
    <property type="entry name" value="ANKYRIN"/>
</dbReference>
<dbReference type="SUPFAM" id="SSF48403">
    <property type="entry name" value="Ankyrin repeat"/>
    <property type="match status" value="1"/>
</dbReference>